<protein>
    <submittedName>
        <fullName evidence="4">Uncharacterized protein</fullName>
    </submittedName>
</protein>
<feature type="signal peptide" evidence="2">
    <location>
        <begin position="1"/>
        <end position="20"/>
    </location>
</feature>
<reference evidence="4" key="2">
    <citation type="submission" date="2023-11" db="UniProtKB">
        <authorList>
            <consortium name="WormBaseParasite"/>
        </authorList>
    </citation>
    <scope>IDENTIFICATION</scope>
</reference>
<feature type="transmembrane region" description="Helical" evidence="1">
    <location>
        <begin position="57"/>
        <end position="81"/>
    </location>
</feature>
<dbReference type="Proteomes" id="UP000050792">
    <property type="component" value="Unassembled WGS sequence"/>
</dbReference>
<feature type="chain" id="PRO_5041641053" evidence="2">
    <location>
        <begin position="21"/>
        <end position="97"/>
    </location>
</feature>
<dbReference type="WBParaSite" id="SRDH1_98200.1">
    <property type="protein sequence ID" value="SRDH1_98200.1"/>
    <property type="gene ID" value="SRDH1_98200"/>
</dbReference>
<keyword evidence="2" id="KW-0732">Signal</keyword>
<keyword evidence="3" id="KW-1185">Reference proteome</keyword>
<keyword evidence="1" id="KW-0812">Transmembrane</keyword>
<evidence type="ECO:0000256" key="1">
    <source>
        <dbReference type="SAM" id="Phobius"/>
    </source>
</evidence>
<keyword evidence="1" id="KW-0472">Membrane</keyword>
<accession>A0AA85GIL5</accession>
<reference evidence="3" key="1">
    <citation type="submission" date="2022-06" db="EMBL/GenBank/DDBJ databases">
        <authorList>
            <person name="Berger JAMES D."/>
            <person name="Berger JAMES D."/>
        </authorList>
    </citation>
    <scope>NUCLEOTIDE SEQUENCE [LARGE SCALE GENOMIC DNA]</scope>
</reference>
<organism evidence="3 4">
    <name type="scientific">Schistosoma rodhaini</name>
    <dbReference type="NCBI Taxonomy" id="6188"/>
    <lineage>
        <taxon>Eukaryota</taxon>
        <taxon>Metazoa</taxon>
        <taxon>Spiralia</taxon>
        <taxon>Lophotrochozoa</taxon>
        <taxon>Platyhelminthes</taxon>
        <taxon>Trematoda</taxon>
        <taxon>Digenea</taxon>
        <taxon>Strigeidida</taxon>
        <taxon>Schistosomatoidea</taxon>
        <taxon>Schistosomatidae</taxon>
        <taxon>Schistosoma</taxon>
    </lineage>
</organism>
<dbReference type="AlphaFoldDB" id="A0AA85GIL5"/>
<evidence type="ECO:0000313" key="4">
    <source>
        <dbReference type="WBParaSite" id="SRDH1_98200.1"/>
    </source>
</evidence>
<sequence length="97" mass="10763">MSNSGIFVIFTVFLIYAYKADDCGNGEYCDVGNTFLHSTYCCKDSSGKQACCKDFRWWPLTVTICAVVLVLIIIFFCLCCCGCYGCLFDILCCCCGD</sequence>
<keyword evidence="1" id="KW-1133">Transmembrane helix</keyword>
<evidence type="ECO:0000313" key="3">
    <source>
        <dbReference type="Proteomes" id="UP000050792"/>
    </source>
</evidence>
<name>A0AA85GIL5_9TREM</name>
<evidence type="ECO:0000256" key="2">
    <source>
        <dbReference type="SAM" id="SignalP"/>
    </source>
</evidence>
<proteinExistence type="predicted"/>